<gene>
    <name evidence="2" type="ORF">PR048_000556</name>
</gene>
<dbReference type="EMBL" id="JARBHB010000001">
    <property type="protein sequence ID" value="KAJ8895231.1"/>
    <property type="molecule type" value="Genomic_DNA"/>
</dbReference>
<sequence>MKTPTPPPQRNQHQDEIGSVHKQSVCLCKRCVAYGTDPLQQRLDVVTTHVVAHIVPTNYVPVHSLHHTWCLRIMFRYTRSITHGAYELCSGTLAPSHMVPCQSVVQRPQLVPADLPLSLQESRTPYSSCDPTINSPMELNPPFPSVEVDDGVLQNKLRVALHGIAFSGYRKPKPLSTSTAFPTSEKQSSDTHETPYNREKPCQELRMKIFSYLVGAPVAEQLTCSSPTKANRDQSPAGSPDFRKWESRRTMPLVGGFSRGSPASPTLSFRRCSITTSISLIGSQDLAVKSHPNIFTHSLLKRLHFSCGGGVGRGSTSTPRLRPCVAEIAGSSRYRSGRCNPPAPYSFPPLAAGRVVGPHRADTGRELTDTHHANINCALPERPDFHPNLRPGLESSPCPPECESNVVSLRHLARCCKNGNYGWRQVFTQTVLHGCRRPLTVDPAEKRGSIKNDNTTLIKCAIAPTHKALKLRAVFSSCCQYLWNFQRERGEVIEWRNLAALNIGVLRADEGEVRCVWSSAGMQERGKREVPQRKPAD</sequence>
<feature type="compositionally biased region" description="Basic and acidic residues" evidence="1">
    <location>
        <begin position="187"/>
        <end position="200"/>
    </location>
</feature>
<evidence type="ECO:0000313" key="3">
    <source>
        <dbReference type="Proteomes" id="UP001159363"/>
    </source>
</evidence>
<name>A0ABQ9IF37_9NEOP</name>
<feature type="region of interest" description="Disordered" evidence="1">
    <location>
        <begin position="174"/>
        <end position="200"/>
    </location>
</feature>
<feature type="compositionally biased region" description="Polar residues" evidence="1">
    <location>
        <begin position="225"/>
        <end position="237"/>
    </location>
</feature>
<organism evidence="2 3">
    <name type="scientific">Dryococelus australis</name>
    <dbReference type="NCBI Taxonomy" id="614101"/>
    <lineage>
        <taxon>Eukaryota</taxon>
        <taxon>Metazoa</taxon>
        <taxon>Ecdysozoa</taxon>
        <taxon>Arthropoda</taxon>
        <taxon>Hexapoda</taxon>
        <taxon>Insecta</taxon>
        <taxon>Pterygota</taxon>
        <taxon>Neoptera</taxon>
        <taxon>Polyneoptera</taxon>
        <taxon>Phasmatodea</taxon>
        <taxon>Verophasmatodea</taxon>
        <taxon>Anareolatae</taxon>
        <taxon>Phasmatidae</taxon>
        <taxon>Eurycanthinae</taxon>
        <taxon>Dryococelus</taxon>
    </lineage>
</organism>
<feature type="region of interest" description="Disordered" evidence="1">
    <location>
        <begin position="225"/>
        <end position="245"/>
    </location>
</feature>
<feature type="compositionally biased region" description="Polar residues" evidence="1">
    <location>
        <begin position="175"/>
        <end position="186"/>
    </location>
</feature>
<proteinExistence type="predicted"/>
<evidence type="ECO:0000313" key="2">
    <source>
        <dbReference type="EMBL" id="KAJ8895231.1"/>
    </source>
</evidence>
<reference evidence="2 3" key="1">
    <citation type="submission" date="2023-02" db="EMBL/GenBank/DDBJ databases">
        <title>LHISI_Scaffold_Assembly.</title>
        <authorList>
            <person name="Stuart O.P."/>
            <person name="Cleave R."/>
            <person name="Magrath M.J.L."/>
            <person name="Mikheyev A.S."/>
        </authorList>
    </citation>
    <scope>NUCLEOTIDE SEQUENCE [LARGE SCALE GENOMIC DNA]</scope>
    <source>
        <strain evidence="2">Daus_M_001</strain>
        <tissue evidence="2">Leg muscle</tissue>
    </source>
</reference>
<accession>A0ABQ9IF37</accession>
<protein>
    <submittedName>
        <fullName evidence="2">Uncharacterized protein</fullName>
    </submittedName>
</protein>
<evidence type="ECO:0000256" key="1">
    <source>
        <dbReference type="SAM" id="MobiDB-lite"/>
    </source>
</evidence>
<dbReference type="Proteomes" id="UP001159363">
    <property type="component" value="Chromosome 1"/>
</dbReference>
<keyword evidence="3" id="KW-1185">Reference proteome</keyword>
<comment type="caution">
    <text evidence="2">The sequence shown here is derived from an EMBL/GenBank/DDBJ whole genome shotgun (WGS) entry which is preliminary data.</text>
</comment>